<evidence type="ECO:0000256" key="4">
    <source>
        <dbReference type="ARBA" id="ARBA00022777"/>
    </source>
</evidence>
<accession>A0A942TFV8</accession>
<evidence type="ECO:0000259" key="7">
    <source>
        <dbReference type="Pfam" id="PF07005"/>
    </source>
</evidence>
<evidence type="ECO:0000313" key="9">
    <source>
        <dbReference type="EMBL" id="MBS4197190.1"/>
    </source>
</evidence>
<comment type="similarity">
    <text evidence="1">Belongs to the four-carbon acid sugar kinase family.</text>
</comment>
<keyword evidence="4 9" id="KW-0418">Kinase</keyword>
<evidence type="ECO:0000256" key="5">
    <source>
        <dbReference type="ARBA" id="ARBA00022840"/>
    </source>
</evidence>
<dbReference type="EMBL" id="JAGYPG010000003">
    <property type="protein sequence ID" value="MBS4197190.1"/>
    <property type="molecule type" value="Genomic_DNA"/>
</dbReference>
<dbReference type="Pfam" id="PF17042">
    <property type="entry name" value="NBD_C"/>
    <property type="match status" value="1"/>
</dbReference>
<feature type="domain" description="Four-carbon acid sugar kinase N-terminal" evidence="7">
    <location>
        <begin position="5"/>
        <end position="224"/>
    </location>
</feature>
<organism evidence="9 10">
    <name type="scientific">Lederbergia citri</name>
    <dbReference type="NCBI Taxonomy" id="2833580"/>
    <lineage>
        <taxon>Bacteria</taxon>
        <taxon>Bacillati</taxon>
        <taxon>Bacillota</taxon>
        <taxon>Bacilli</taxon>
        <taxon>Bacillales</taxon>
        <taxon>Bacillaceae</taxon>
        <taxon>Lederbergia</taxon>
    </lineage>
</organism>
<dbReference type="InterPro" id="IPR031475">
    <property type="entry name" value="NBD_C"/>
</dbReference>
<dbReference type="Gene3D" id="3.40.980.20">
    <property type="entry name" value="Four-carbon acid sugar kinase, nucleotide binding domain"/>
    <property type="match status" value="1"/>
</dbReference>
<evidence type="ECO:0000256" key="1">
    <source>
        <dbReference type="ARBA" id="ARBA00005715"/>
    </source>
</evidence>
<dbReference type="GO" id="GO:0016301">
    <property type="term" value="F:kinase activity"/>
    <property type="evidence" value="ECO:0007669"/>
    <property type="project" value="UniProtKB-KW"/>
</dbReference>
<comment type="caution">
    <text evidence="9">The sequence shown here is derived from an EMBL/GenBank/DDBJ whole genome shotgun (WGS) entry which is preliminary data.</text>
</comment>
<dbReference type="GO" id="GO:0005524">
    <property type="term" value="F:ATP binding"/>
    <property type="evidence" value="ECO:0007669"/>
    <property type="project" value="UniProtKB-KW"/>
</dbReference>
<dbReference type="InterPro" id="IPR037051">
    <property type="entry name" value="4-carb_acid_sugar_kinase_N_sf"/>
</dbReference>
<keyword evidence="5" id="KW-0067">ATP-binding</keyword>
<dbReference type="AlphaFoldDB" id="A0A942TFV8"/>
<keyword evidence="6" id="KW-0119">Carbohydrate metabolism</keyword>
<name>A0A942TFV8_9BACI</name>
<reference evidence="9 10" key="1">
    <citation type="submission" date="2021-05" db="EMBL/GenBank/DDBJ databases">
        <title>Novel Bacillus species.</title>
        <authorList>
            <person name="Liu G."/>
        </authorList>
    </citation>
    <scope>NUCLEOTIDE SEQUENCE [LARGE SCALE GENOMIC DNA]</scope>
    <source>
        <strain evidence="10">FJAT-49780</strain>
    </source>
</reference>
<dbReference type="Pfam" id="PF07005">
    <property type="entry name" value="SBD_N"/>
    <property type="match status" value="1"/>
</dbReference>
<protein>
    <submittedName>
        <fullName evidence="9">Four-carbon acid sugar kinase family protein</fullName>
    </submittedName>
</protein>
<dbReference type="InterPro" id="IPR042213">
    <property type="entry name" value="NBD_C_sf"/>
</dbReference>
<keyword evidence="3" id="KW-0547">Nucleotide-binding</keyword>
<dbReference type="RefSeq" id="WP_213126365.1">
    <property type="nucleotide sequence ID" value="NZ_JAGYPG010000003.1"/>
</dbReference>
<dbReference type="Proteomes" id="UP000681414">
    <property type="component" value="Unassembled WGS sequence"/>
</dbReference>
<keyword evidence="2" id="KW-0808">Transferase</keyword>
<sequence length="427" mass="47825">MNNKIGIIADDFTGANDSGVQLAKKGLRTSVGIHINEEKDIVNNDVLVMDTNSRSLDPTEAYTRVLKAAQYMFRSGVSHIYKKIDSTLRGNIGIELLAVEEVYEPDIVVIVPAFPKLGRITKEGHHYINGEIITESEFAKDPKTPVNVSYIPDLLYKQVKKRAVVYNSEIMRKTDEDFIQRIHLGENWIVCDVEEETDFAKIIDKFLKTGLKIVWAGSAGLIDYLPSSLRLVTSHLLEMPKYSIGKTLTISGSLSNITQKQLREVERMPNTYTIKVDVLQILKQSLDMEMILNNIQNRSEVDHILLYLESNERYPQEQGLEISECIVEGLGEVALAICENIESVNGLFLTGGDTAKAVCSKLGIVEMALITEVEAGLPFGKLLGYKRELWAVTKAGGFGTKYSMKHALHFLKDSGTDDETYDWHYNG</sequence>
<keyword evidence="10" id="KW-1185">Reference proteome</keyword>
<evidence type="ECO:0000256" key="2">
    <source>
        <dbReference type="ARBA" id="ARBA00022679"/>
    </source>
</evidence>
<gene>
    <name evidence="9" type="ORF">KHA97_19225</name>
</gene>
<dbReference type="InterPro" id="IPR010737">
    <property type="entry name" value="4-carb_acid_sugar_kinase_N"/>
</dbReference>
<dbReference type="Gene3D" id="3.40.50.10840">
    <property type="entry name" value="Putative sugar-binding, N-terminal domain"/>
    <property type="match status" value="1"/>
</dbReference>
<proteinExistence type="inferred from homology"/>
<evidence type="ECO:0000256" key="6">
    <source>
        <dbReference type="ARBA" id="ARBA00023277"/>
    </source>
</evidence>
<evidence type="ECO:0000259" key="8">
    <source>
        <dbReference type="Pfam" id="PF17042"/>
    </source>
</evidence>
<dbReference type="SUPFAM" id="SSF142764">
    <property type="entry name" value="YgbK-like"/>
    <property type="match status" value="1"/>
</dbReference>
<evidence type="ECO:0000256" key="3">
    <source>
        <dbReference type="ARBA" id="ARBA00022741"/>
    </source>
</evidence>
<feature type="domain" description="Four-carbon acid sugar kinase nucleotide binding" evidence="8">
    <location>
        <begin position="248"/>
        <end position="401"/>
    </location>
</feature>
<evidence type="ECO:0000313" key="10">
    <source>
        <dbReference type="Proteomes" id="UP000681414"/>
    </source>
</evidence>